<sequence length="329" mass="37201">MFYQTYNYTVAVGADGKIGPVTCDSWSDLTFEQFIEKREVRRDELDRRLGRDQYARVEEEEKEEGAVAAEDEAAAVEEKDETSYSYPDVTDASASFDDDSQGSCTIRQALRDLEREKLRCSVLLNDIAEEHCTLKELQQRKLRNRQTRVSASFNSEEDSQDDIPLVHVLSAIRKVQKEMDEAEDVVVLSPSMFDTSLESVAVSQVSFQEKNSRRSGGHYVKAAGGTFEDQNLPGFQIRIYRTDQDFGKEAVMVISLVTYFLKQLPSQCLVLKRSFARLSTLIYSCHGTSYVYAYAIETPTYGQSVTENISALFCGPSLHVGRMGCQLIW</sequence>
<dbReference type="Proteomes" id="UP000030669">
    <property type="component" value="Unassembled WGS sequence"/>
</dbReference>
<evidence type="ECO:0000313" key="3">
    <source>
        <dbReference type="Proteomes" id="UP000030669"/>
    </source>
</evidence>
<dbReference type="KEGG" id="gtr:GLOTRDRAFT_95801"/>
<accession>S7PWZ5</accession>
<name>S7PWZ5_GLOTA</name>
<evidence type="ECO:0000256" key="1">
    <source>
        <dbReference type="SAM" id="MobiDB-lite"/>
    </source>
</evidence>
<evidence type="ECO:0000313" key="2">
    <source>
        <dbReference type="EMBL" id="EPQ52141.1"/>
    </source>
</evidence>
<dbReference type="AlphaFoldDB" id="S7PWZ5"/>
<gene>
    <name evidence="2" type="ORF">GLOTRDRAFT_95801</name>
</gene>
<protein>
    <submittedName>
        <fullName evidence="2">Uncharacterized protein</fullName>
    </submittedName>
</protein>
<proteinExistence type="predicted"/>
<feature type="compositionally biased region" description="Acidic residues" evidence="1">
    <location>
        <begin position="60"/>
        <end position="80"/>
    </location>
</feature>
<reference evidence="2 3" key="1">
    <citation type="journal article" date="2012" name="Science">
        <title>The Paleozoic origin of enzymatic lignin decomposition reconstructed from 31 fungal genomes.</title>
        <authorList>
            <person name="Floudas D."/>
            <person name="Binder M."/>
            <person name="Riley R."/>
            <person name="Barry K."/>
            <person name="Blanchette R.A."/>
            <person name="Henrissat B."/>
            <person name="Martinez A.T."/>
            <person name="Otillar R."/>
            <person name="Spatafora J.W."/>
            <person name="Yadav J.S."/>
            <person name="Aerts A."/>
            <person name="Benoit I."/>
            <person name="Boyd A."/>
            <person name="Carlson A."/>
            <person name="Copeland A."/>
            <person name="Coutinho P.M."/>
            <person name="de Vries R.P."/>
            <person name="Ferreira P."/>
            <person name="Findley K."/>
            <person name="Foster B."/>
            <person name="Gaskell J."/>
            <person name="Glotzer D."/>
            <person name="Gorecki P."/>
            <person name="Heitman J."/>
            <person name="Hesse C."/>
            <person name="Hori C."/>
            <person name="Igarashi K."/>
            <person name="Jurgens J.A."/>
            <person name="Kallen N."/>
            <person name="Kersten P."/>
            <person name="Kohler A."/>
            <person name="Kuees U."/>
            <person name="Kumar T.K.A."/>
            <person name="Kuo A."/>
            <person name="LaButti K."/>
            <person name="Larrondo L.F."/>
            <person name="Lindquist E."/>
            <person name="Ling A."/>
            <person name="Lombard V."/>
            <person name="Lucas S."/>
            <person name="Lundell T."/>
            <person name="Martin R."/>
            <person name="McLaughlin D.J."/>
            <person name="Morgenstern I."/>
            <person name="Morin E."/>
            <person name="Murat C."/>
            <person name="Nagy L.G."/>
            <person name="Nolan M."/>
            <person name="Ohm R.A."/>
            <person name="Patyshakuliyeva A."/>
            <person name="Rokas A."/>
            <person name="Ruiz-Duenas F.J."/>
            <person name="Sabat G."/>
            <person name="Salamov A."/>
            <person name="Samejima M."/>
            <person name="Schmutz J."/>
            <person name="Slot J.C."/>
            <person name="St John F."/>
            <person name="Stenlid J."/>
            <person name="Sun H."/>
            <person name="Sun S."/>
            <person name="Syed K."/>
            <person name="Tsang A."/>
            <person name="Wiebenga A."/>
            <person name="Young D."/>
            <person name="Pisabarro A."/>
            <person name="Eastwood D.C."/>
            <person name="Martin F."/>
            <person name="Cullen D."/>
            <person name="Grigoriev I.V."/>
            <person name="Hibbett D.S."/>
        </authorList>
    </citation>
    <scope>NUCLEOTIDE SEQUENCE [LARGE SCALE GENOMIC DNA]</scope>
    <source>
        <strain evidence="2 3">ATCC 11539</strain>
    </source>
</reference>
<dbReference type="EMBL" id="KB469308">
    <property type="protein sequence ID" value="EPQ52141.1"/>
    <property type="molecule type" value="Genomic_DNA"/>
</dbReference>
<dbReference type="GeneID" id="19309762"/>
<feature type="region of interest" description="Disordered" evidence="1">
    <location>
        <begin position="57"/>
        <end position="101"/>
    </location>
</feature>
<organism evidence="2 3">
    <name type="scientific">Gloeophyllum trabeum (strain ATCC 11539 / FP-39264 / Madison 617)</name>
    <name type="common">Brown rot fungus</name>
    <dbReference type="NCBI Taxonomy" id="670483"/>
    <lineage>
        <taxon>Eukaryota</taxon>
        <taxon>Fungi</taxon>
        <taxon>Dikarya</taxon>
        <taxon>Basidiomycota</taxon>
        <taxon>Agaricomycotina</taxon>
        <taxon>Agaricomycetes</taxon>
        <taxon>Gloeophyllales</taxon>
        <taxon>Gloeophyllaceae</taxon>
        <taxon>Gloeophyllum</taxon>
    </lineage>
</organism>
<dbReference type="RefSeq" id="XP_007869328.1">
    <property type="nucleotide sequence ID" value="XM_007871137.1"/>
</dbReference>
<keyword evidence="3" id="KW-1185">Reference proteome</keyword>
<dbReference type="HOGENOM" id="CLU_844820_0_0_1"/>